<keyword evidence="8 15" id="KW-0675">Receptor</keyword>
<dbReference type="PROSITE" id="PS52016">
    <property type="entry name" value="TONB_DEPENDENT_REC_3"/>
    <property type="match status" value="1"/>
</dbReference>
<dbReference type="PANTHER" id="PTHR47234:SF2">
    <property type="entry name" value="TONB-DEPENDENT RECEPTOR"/>
    <property type="match status" value="1"/>
</dbReference>
<evidence type="ECO:0000256" key="3">
    <source>
        <dbReference type="ARBA" id="ARBA00022448"/>
    </source>
</evidence>
<evidence type="ECO:0000259" key="14">
    <source>
        <dbReference type="Pfam" id="PF07715"/>
    </source>
</evidence>
<evidence type="ECO:0000313" key="16">
    <source>
        <dbReference type="Proteomes" id="UP000680158"/>
    </source>
</evidence>
<dbReference type="Pfam" id="PF00593">
    <property type="entry name" value="TonB_dep_Rec_b-barrel"/>
    <property type="match status" value="1"/>
</dbReference>
<evidence type="ECO:0000256" key="5">
    <source>
        <dbReference type="ARBA" id="ARBA00022692"/>
    </source>
</evidence>
<feature type="domain" description="TonB-dependent receptor plug" evidence="14">
    <location>
        <begin position="47"/>
        <end position="164"/>
    </location>
</feature>
<dbReference type="Gene3D" id="2.40.170.20">
    <property type="entry name" value="TonB-dependent receptor, beta-barrel domain"/>
    <property type="match status" value="1"/>
</dbReference>
<protein>
    <submittedName>
        <fullName evidence="15">TonB-dependent receptor</fullName>
    </submittedName>
</protein>
<evidence type="ECO:0000256" key="11">
    <source>
        <dbReference type="RuleBase" id="RU003357"/>
    </source>
</evidence>
<keyword evidence="3 10" id="KW-0813">Transport</keyword>
<dbReference type="GO" id="GO:0009279">
    <property type="term" value="C:cell outer membrane"/>
    <property type="evidence" value="ECO:0007669"/>
    <property type="project" value="UniProtKB-SubCell"/>
</dbReference>
<evidence type="ECO:0000259" key="13">
    <source>
        <dbReference type="Pfam" id="PF00593"/>
    </source>
</evidence>
<dbReference type="InterPro" id="IPR000531">
    <property type="entry name" value="Beta-barrel_TonB"/>
</dbReference>
<dbReference type="SUPFAM" id="SSF56935">
    <property type="entry name" value="Porins"/>
    <property type="match status" value="1"/>
</dbReference>
<organism evidence="15 16">
    <name type="scientific">Undibacterium baiyunense</name>
    <dbReference type="NCBI Taxonomy" id="2828731"/>
    <lineage>
        <taxon>Bacteria</taxon>
        <taxon>Pseudomonadati</taxon>
        <taxon>Pseudomonadota</taxon>
        <taxon>Betaproteobacteria</taxon>
        <taxon>Burkholderiales</taxon>
        <taxon>Oxalobacteraceae</taxon>
        <taxon>Undibacterium</taxon>
    </lineage>
</organism>
<dbReference type="Pfam" id="PF07715">
    <property type="entry name" value="Plug"/>
    <property type="match status" value="1"/>
</dbReference>
<keyword evidence="9 10" id="KW-0998">Cell outer membrane</keyword>
<feature type="domain" description="TonB-dependent receptor-like beta-barrel" evidence="13">
    <location>
        <begin position="360"/>
        <end position="951"/>
    </location>
</feature>
<sequence>MRLTKIAAAMLAIGFASSSFAAEDEDKKQEKVQKVEVTGSSIKRVNAETASPVQIIDAKEIESMGARTLMQVLDNLPAARPAQQDFRSMFTGSDGASQANLRGLGAQGTLILLNGRRLSFYGAPEGFQTQFVNIDAIPAAAIERMEVLTDGASAVYGSDAVAGVINIITKKSYSGLQASATIDSSRDVKSYGERQASALFGYGDLAKDNYNVYASVNLYKRDRIALEDTYLKRPAQFYKNNPTYISNFRITEGSQPGVLNTGTLFVFDKNANNKRYQQAAPGCSTFITEGSGTRCVWNTLPYALDTGPTSDRATIFVSGRMNLSPDWEGFAEVAYTDIDMRGENGPRSFSSGGGTANWYSRNTGTTLNTFTYPYLGPNNVYLKNMSQELKDKMGGAAGLTYLMQDAKGHFGQQNTDKTYRAMAGVRGSIGQWDFESALAVAGSHSTLYQTINVNKDGFEKAFGPFTVDPVTKRTYIADNPAYQFGVISDKNAELLRQAYPTFDIQSWTKLITWDAKLEGSLFKMSGGDARAAIGVNLMREEFETPGNQDAANGKITQQGGSWFDGSRTISAVFGEAIFPLAKNLEVNTAARIDKYPNFSANIAPKIGVTYRPVSDLLVRSTYSQGFRAPNLAESGVGGVYAQRGGMRDKVRCDETNAIANLLIKSVTPTDQELGKSLLNSNCSINIGGLTPPNPNLQPEKAKISTLGLVYQASKQFDISLDYWFVYRRNEIVRQDFTEVYDQAVEKYGPALIGAPNAVRAPITDFDKANMAAVASMCANPANASACAGGVPKYSVGILAGLTNKYMNRGRTMIDGFDVDAHARFDLGIYGKLNLGSSATIMNRNAYNGDDGYGFSQNYIGYYGNPKLRANLNLSWQYGDFTSSLFVNYTGGTKWAYDKNDALNNNPQTCKAAGVAVEPTHCGGAPAFKTVNLSLGWTPIKDLRLGMNIKNVLNTKPFYDPYGWEGYNHALNLFGRVVSVSASYKFK</sequence>
<comment type="subcellular location">
    <subcellularLocation>
        <location evidence="1 10">Cell outer membrane</location>
        <topology evidence="1 10">Multi-pass membrane protein</topology>
    </subcellularLocation>
</comment>
<evidence type="ECO:0000256" key="6">
    <source>
        <dbReference type="ARBA" id="ARBA00023077"/>
    </source>
</evidence>
<evidence type="ECO:0000256" key="10">
    <source>
        <dbReference type="PROSITE-ProRule" id="PRU01360"/>
    </source>
</evidence>
<evidence type="ECO:0000313" key="15">
    <source>
        <dbReference type="EMBL" id="MBR7747717.1"/>
    </source>
</evidence>
<dbReference type="RefSeq" id="WP_212685090.1">
    <property type="nucleotide sequence ID" value="NZ_JAGSPM010000008.1"/>
</dbReference>
<evidence type="ECO:0000256" key="12">
    <source>
        <dbReference type="SAM" id="SignalP"/>
    </source>
</evidence>
<dbReference type="Gene3D" id="2.170.130.10">
    <property type="entry name" value="TonB-dependent receptor, plug domain"/>
    <property type="match status" value="1"/>
</dbReference>
<keyword evidence="5 10" id="KW-0812">Transmembrane</keyword>
<evidence type="ECO:0000256" key="4">
    <source>
        <dbReference type="ARBA" id="ARBA00022452"/>
    </source>
</evidence>
<proteinExistence type="inferred from homology"/>
<feature type="signal peptide" evidence="12">
    <location>
        <begin position="1"/>
        <end position="21"/>
    </location>
</feature>
<keyword evidence="16" id="KW-1185">Reference proteome</keyword>
<name>A0A941DK97_9BURK</name>
<dbReference type="EMBL" id="JAGSPM010000008">
    <property type="protein sequence ID" value="MBR7747717.1"/>
    <property type="molecule type" value="Genomic_DNA"/>
</dbReference>
<keyword evidence="7 10" id="KW-0472">Membrane</keyword>
<comment type="similarity">
    <text evidence="2 10 11">Belongs to the TonB-dependent receptor family.</text>
</comment>
<evidence type="ECO:0000256" key="7">
    <source>
        <dbReference type="ARBA" id="ARBA00023136"/>
    </source>
</evidence>
<dbReference type="InterPro" id="IPR039426">
    <property type="entry name" value="TonB-dep_rcpt-like"/>
</dbReference>
<dbReference type="InterPro" id="IPR036942">
    <property type="entry name" value="Beta-barrel_TonB_sf"/>
</dbReference>
<dbReference type="PANTHER" id="PTHR47234">
    <property type="match status" value="1"/>
</dbReference>
<keyword evidence="12" id="KW-0732">Signal</keyword>
<dbReference type="AlphaFoldDB" id="A0A941DK97"/>
<evidence type="ECO:0000256" key="8">
    <source>
        <dbReference type="ARBA" id="ARBA00023170"/>
    </source>
</evidence>
<accession>A0A941DK97</accession>
<evidence type="ECO:0000256" key="2">
    <source>
        <dbReference type="ARBA" id="ARBA00009810"/>
    </source>
</evidence>
<keyword evidence="6 11" id="KW-0798">TonB box</keyword>
<gene>
    <name evidence="15" type="ORF">KDM92_14095</name>
</gene>
<dbReference type="InterPro" id="IPR012910">
    <property type="entry name" value="Plug_dom"/>
</dbReference>
<evidence type="ECO:0000256" key="9">
    <source>
        <dbReference type="ARBA" id="ARBA00023237"/>
    </source>
</evidence>
<dbReference type="Proteomes" id="UP000680158">
    <property type="component" value="Unassembled WGS sequence"/>
</dbReference>
<keyword evidence="4 10" id="KW-1134">Transmembrane beta strand</keyword>
<reference evidence="15 16" key="1">
    <citation type="submission" date="2021-04" db="EMBL/GenBank/DDBJ databases">
        <title>novel species isolated from subtropical streams in China.</title>
        <authorList>
            <person name="Lu H."/>
        </authorList>
    </citation>
    <scope>NUCLEOTIDE SEQUENCE [LARGE SCALE GENOMIC DNA]</scope>
    <source>
        <strain evidence="15 16">BYS107W</strain>
    </source>
</reference>
<dbReference type="InterPro" id="IPR037066">
    <property type="entry name" value="Plug_dom_sf"/>
</dbReference>
<comment type="caution">
    <text evidence="15">The sequence shown here is derived from an EMBL/GenBank/DDBJ whole genome shotgun (WGS) entry which is preliminary data.</text>
</comment>
<evidence type="ECO:0000256" key="1">
    <source>
        <dbReference type="ARBA" id="ARBA00004571"/>
    </source>
</evidence>
<feature type="chain" id="PRO_5036677238" evidence="12">
    <location>
        <begin position="22"/>
        <end position="986"/>
    </location>
</feature>